<dbReference type="SMART" id="SM00062">
    <property type="entry name" value="PBPb"/>
    <property type="match status" value="1"/>
</dbReference>
<dbReference type="EMBL" id="CP039690">
    <property type="protein sequence ID" value="QCI65920.1"/>
    <property type="molecule type" value="Genomic_DNA"/>
</dbReference>
<feature type="domain" description="Solute-binding protein family 3/N-terminal" evidence="3">
    <location>
        <begin position="42"/>
        <end position="272"/>
    </location>
</feature>
<dbReference type="OrthoDB" id="4577708at2"/>
<protein>
    <submittedName>
        <fullName evidence="4">ABC transporter substrate-binding protein</fullName>
    </submittedName>
</protein>
<proteinExistence type="predicted"/>
<evidence type="ECO:0000256" key="1">
    <source>
        <dbReference type="ARBA" id="ARBA00022729"/>
    </source>
</evidence>
<gene>
    <name evidence="4" type="ORF">E8M01_17895</name>
</gene>
<evidence type="ECO:0000313" key="5">
    <source>
        <dbReference type="Proteomes" id="UP000298781"/>
    </source>
</evidence>
<dbReference type="Pfam" id="PF00497">
    <property type="entry name" value="SBP_bac_3"/>
    <property type="match status" value="1"/>
</dbReference>
<feature type="chain" id="PRO_5020597312" evidence="2">
    <location>
        <begin position="26"/>
        <end position="284"/>
    </location>
</feature>
<dbReference type="SUPFAM" id="SSF53850">
    <property type="entry name" value="Periplasmic binding protein-like II"/>
    <property type="match status" value="1"/>
</dbReference>
<evidence type="ECO:0000256" key="2">
    <source>
        <dbReference type="SAM" id="SignalP"/>
    </source>
</evidence>
<accession>A0A4D7B6P6</accession>
<dbReference type="Proteomes" id="UP000298781">
    <property type="component" value="Chromosome"/>
</dbReference>
<reference evidence="4 5" key="1">
    <citation type="submission" date="2019-04" db="EMBL/GenBank/DDBJ databases">
        <title>Phreatobacter aquaticus sp. nov.</title>
        <authorList>
            <person name="Choi A."/>
        </authorList>
    </citation>
    <scope>NUCLEOTIDE SEQUENCE [LARGE SCALE GENOMIC DNA]</scope>
    <source>
        <strain evidence="4 5">KCTC 52518</strain>
    </source>
</reference>
<keyword evidence="1 2" id="KW-0732">Signal</keyword>
<dbReference type="RefSeq" id="WP_136961366.1">
    <property type="nucleotide sequence ID" value="NZ_CP039690.1"/>
</dbReference>
<evidence type="ECO:0000259" key="3">
    <source>
        <dbReference type="SMART" id="SM00062"/>
    </source>
</evidence>
<dbReference type="Gene3D" id="3.40.190.10">
    <property type="entry name" value="Periplasmic binding protein-like II"/>
    <property type="match status" value="2"/>
</dbReference>
<evidence type="ECO:0000313" key="4">
    <source>
        <dbReference type="EMBL" id="QCI65920.1"/>
    </source>
</evidence>
<dbReference type="InterPro" id="IPR001638">
    <property type="entry name" value="Solute-binding_3/MltF_N"/>
</dbReference>
<dbReference type="CDD" id="cd01004">
    <property type="entry name" value="PBP2_MidA_like"/>
    <property type="match status" value="1"/>
</dbReference>
<sequence>MTSFLSRLGLAGAALVLAHIAPVAAQGQAPIPLPDAIRSAGTIRVGIEATYPPMAYKDPATNERRGLNVDLVTAIAKELNIAIQWEEMTFEQLITGITAGRVDFSGSSMTDLPARREKLSFVDYISTGPQIFTTSQQAGGIATPLDMCGKSIATPRTTNYFPTAQAWSEANCVAAGRPPMQVIGTAGAAASRADLQQGRANAALLGAEYVTYLRQQNPGAFVAVGAPIGRNLSGLAFPRGNPALRDAVAAALTRLMANGTYLALLKKHGLESQALTEVGIDAGQ</sequence>
<keyword evidence="5" id="KW-1185">Reference proteome</keyword>
<name>A0A4D7B6P6_9HYPH</name>
<dbReference type="KEGG" id="pstg:E8M01_17895"/>
<feature type="signal peptide" evidence="2">
    <location>
        <begin position="1"/>
        <end position="25"/>
    </location>
</feature>
<organism evidence="4 5">
    <name type="scientific">Phreatobacter stygius</name>
    <dbReference type="NCBI Taxonomy" id="1940610"/>
    <lineage>
        <taxon>Bacteria</taxon>
        <taxon>Pseudomonadati</taxon>
        <taxon>Pseudomonadota</taxon>
        <taxon>Alphaproteobacteria</taxon>
        <taxon>Hyphomicrobiales</taxon>
        <taxon>Phreatobacteraceae</taxon>
        <taxon>Phreatobacter</taxon>
    </lineage>
</organism>
<dbReference type="AlphaFoldDB" id="A0A4D7B6P6"/>
<dbReference type="PANTHER" id="PTHR35936:SF17">
    <property type="entry name" value="ARGININE-BINDING EXTRACELLULAR PROTEIN ARTP"/>
    <property type="match status" value="1"/>
</dbReference>
<dbReference type="PANTHER" id="PTHR35936">
    <property type="entry name" value="MEMBRANE-BOUND LYTIC MUREIN TRANSGLYCOSYLASE F"/>
    <property type="match status" value="1"/>
</dbReference>